<name>A0A443VFF6_RAOPL</name>
<protein>
    <submittedName>
        <fullName evidence="4">Glycolate oxidase subunit GlcE</fullName>
    </submittedName>
</protein>
<dbReference type="Proteomes" id="UP000288843">
    <property type="component" value="Unassembled WGS sequence"/>
</dbReference>
<dbReference type="GO" id="GO:0071949">
    <property type="term" value="F:FAD binding"/>
    <property type="evidence" value="ECO:0007669"/>
    <property type="project" value="InterPro"/>
</dbReference>
<gene>
    <name evidence="4" type="ORF">DN603_26805</name>
</gene>
<dbReference type="InterPro" id="IPR036318">
    <property type="entry name" value="FAD-bd_PCMH-like_sf"/>
</dbReference>
<dbReference type="InterPro" id="IPR016164">
    <property type="entry name" value="FAD-linked_Oxase-like_C"/>
</dbReference>
<dbReference type="NCBIfam" id="NF008439">
    <property type="entry name" value="PRK11282.1"/>
    <property type="match status" value="1"/>
</dbReference>
<dbReference type="InterPro" id="IPR016166">
    <property type="entry name" value="FAD-bd_PCMH"/>
</dbReference>
<sequence length="350" mass="38379">MTGECNYSQELLEQVKDAIGNKTPLAIQGSNSKTFLGRETCGQLLDVRYHRGIVNYDPKELVITARAGTPLAEIEQALGDAGQMLPCEPPHFGAGATWGGMVACGLAGPRRPWSGAVRDFVLGTRVITGRGRHLRFGGEVMKNVAGYDLSRLMAGSYGCLGVLTEVSMKVLPKPRATMSLRLDYNLHVAMGEIAKWQQQPLPISALCYYDNALWIRLEGGEGSVKAARERLGGETVANQFWWQLREHQLSFFRLPATLWRISLPIDAPIVGFPGEQLIDWGGALRWLKSDADAGLIRLMAAEAGGYATRFSAGDDGFSPLAAPLLHYHQRLKMQLDPHGVFNPGRMYAEI</sequence>
<evidence type="ECO:0000313" key="4">
    <source>
        <dbReference type="EMBL" id="RWT16095.1"/>
    </source>
</evidence>
<accession>A0A443VFF6</accession>
<organism evidence="4 5">
    <name type="scientific">Raoultella planticola</name>
    <name type="common">Klebsiella planticola</name>
    <dbReference type="NCBI Taxonomy" id="575"/>
    <lineage>
        <taxon>Bacteria</taxon>
        <taxon>Pseudomonadati</taxon>
        <taxon>Pseudomonadota</taxon>
        <taxon>Gammaproteobacteria</taxon>
        <taxon>Enterobacterales</taxon>
        <taxon>Enterobacteriaceae</taxon>
        <taxon>Klebsiella/Raoultella group</taxon>
        <taxon>Raoultella</taxon>
    </lineage>
</organism>
<evidence type="ECO:0000313" key="5">
    <source>
        <dbReference type="Proteomes" id="UP000288843"/>
    </source>
</evidence>
<reference evidence="4 5" key="1">
    <citation type="submission" date="2018-06" db="EMBL/GenBank/DDBJ databases">
        <title>Carbapenemase-producing Enterobacteriaceae present in wastewater treatment plant effluent and nearby surface waters in the US.</title>
        <authorList>
            <person name="Mathys D.A."/>
            <person name="Mollenkopf D.F."/>
            <person name="Feicht S.M."/>
            <person name="Adams R.J."/>
            <person name="Albers A.L."/>
            <person name="Stuever D.M."/>
            <person name="Daniels J.B."/>
            <person name="Wittum T.E."/>
        </authorList>
    </citation>
    <scope>NUCLEOTIDE SEQUENCE [LARGE SCALE GENOMIC DNA]</scope>
    <source>
        <strain evidence="4 5">GEO_47_Down_B</strain>
    </source>
</reference>
<evidence type="ECO:0000256" key="2">
    <source>
        <dbReference type="ARBA" id="ARBA00022827"/>
    </source>
</evidence>
<keyword evidence="1" id="KW-0285">Flavoprotein</keyword>
<dbReference type="EMBL" id="QKOX01000042">
    <property type="protein sequence ID" value="RWT16095.1"/>
    <property type="molecule type" value="Genomic_DNA"/>
</dbReference>
<dbReference type="FunFam" id="3.30.465.10:FF:000078">
    <property type="entry name" value="Glycolate oxidase, subunit GlcE"/>
    <property type="match status" value="1"/>
</dbReference>
<evidence type="ECO:0000259" key="3">
    <source>
        <dbReference type="PROSITE" id="PS51387"/>
    </source>
</evidence>
<dbReference type="PANTHER" id="PTHR11748:SF103">
    <property type="entry name" value="GLYCOLATE OXIDASE SUBUNIT GLCE"/>
    <property type="match status" value="1"/>
</dbReference>
<proteinExistence type="predicted"/>
<comment type="caution">
    <text evidence="4">The sequence shown here is derived from an EMBL/GenBank/DDBJ whole genome shotgun (WGS) entry which is preliminary data.</text>
</comment>
<dbReference type="RefSeq" id="WP_128320243.1">
    <property type="nucleotide sequence ID" value="NZ_QKOX01000042.1"/>
</dbReference>
<dbReference type="GO" id="GO:0003824">
    <property type="term" value="F:catalytic activity"/>
    <property type="evidence" value="ECO:0007669"/>
    <property type="project" value="InterPro"/>
</dbReference>
<dbReference type="InterPro" id="IPR006094">
    <property type="entry name" value="Oxid_FAD_bind_N"/>
</dbReference>
<feature type="domain" description="FAD-binding PCMH-type" evidence="3">
    <location>
        <begin position="1"/>
        <end position="173"/>
    </location>
</feature>
<dbReference type="SUPFAM" id="SSF55103">
    <property type="entry name" value="FAD-linked oxidases, C-terminal domain"/>
    <property type="match status" value="1"/>
</dbReference>
<evidence type="ECO:0000256" key="1">
    <source>
        <dbReference type="ARBA" id="ARBA00022630"/>
    </source>
</evidence>
<dbReference type="Gene3D" id="3.30.465.10">
    <property type="match status" value="1"/>
</dbReference>
<keyword evidence="2" id="KW-0274">FAD</keyword>
<dbReference type="AlphaFoldDB" id="A0A443VFF6"/>
<dbReference type="Pfam" id="PF01565">
    <property type="entry name" value="FAD_binding_4"/>
    <property type="match status" value="1"/>
</dbReference>
<dbReference type="InterPro" id="IPR016169">
    <property type="entry name" value="FAD-bd_PCMH_sub2"/>
</dbReference>
<dbReference type="SUPFAM" id="SSF56176">
    <property type="entry name" value="FAD-binding/transporter-associated domain-like"/>
    <property type="match status" value="1"/>
</dbReference>
<dbReference type="PROSITE" id="PS51387">
    <property type="entry name" value="FAD_PCMH"/>
    <property type="match status" value="1"/>
</dbReference>
<dbReference type="PANTHER" id="PTHR11748">
    <property type="entry name" value="D-LACTATE DEHYDROGENASE"/>
    <property type="match status" value="1"/>
</dbReference>